<dbReference type="RefSeq" id="WP_013271466.1">
    <property type="nucleotide sequence ID" value="NC_014376.1"/>
</dbReference>
<reference evidence="1" key="1">
    <citation type="submission" date="2010-07" db="EMBL/GenBank/DDBJ databases">
        <title>Complete sequence of Clostridium saccharolyticum WM1.</title>
        <authorList>
            <consortium name="US DOE Joint Genome Institute"/>
            <person name="Lucas S."/>
            <person name="Copeland A."/>
            <person name="Lapidus A."/>
            <person name="Cheng J.-F."/>
            <person name="Bruce D."/>
            <person name="Goodwin L."/>
            <person name="Pitluck S."/>
            <person name="Chertkov O."/>
            <person name="Detter J.C."/>
            <person name="Han C."/>
            <person name="Tapia R."/>
            <person name="Land M."/>
            <person name="Hauser L."/>
            <person name="Chang Y.-J."/>
            <person name="Jeffries C."/>
            <person name="Kyrpides N."/>
            <person name="Ivanova N."/>
            <person name="Mikhailova N."/>
            <person name="Mouttaki H."/>
            <person name="Lin L."/>
            <person name="Zhou J."/>
            <person name="Hemme C.L."/>
            <person name="Woyke T."/>
        </authorList>
    </citation>
    <scope>NUCLEOTIDE SEQUENCE [LARGE SCALE GENOMIC DNA]</scope>
    <source>
        <strain evidence="1">WM1</strain>
    </source>
</reference>
<evidence type="ECO:0000313" key="2">
    <source>
        <dbReference type="Proteomes" id="UP000001662"/>
    </source>
</evidence>
<accession>D9R5G5</accession>
<dbReference type="eggNOG" id="ENOG5033JSI">
    <property type="taxonomic scope" value="Bacteria"/>
</dbReference>
<dbReference type="AlphaFoldDB" id="D9R5G5"/>
<proteinExistence type="predicted"/>
<dbReference type="OrthoDB" id="1854052at2"/>
<sequence>MRLKNSRFETFNDGLIEVCIVKDRSIVGNRLNNKIRYGNKVIGISRFYKAKIASDSVDKVISIPFVPAIQRGDIIILGEEQYKILLIQDKYDTQPQSRYLTLERINVLYSDKREG</sequence>
<gene>
    <name evidence="1" type="ordered locus">Closa_0746</name>
</gene>
<dbReference type="PaxDb" id="610130-Closa_0746"/>
<protein>
    <recommendedName>
        <fullName evidence="3">Head-tail adaptor protein</fullName>
    </recommendedName>
</protein>
<dbReference type="HOGENOM" id="CLU_2104785_0_0_9"/>
<evidence type="ECO:0008006" key="3">
    <source>
        <dbReference type="Google" id="ProtNLM"/>
    </source>
</evidence>
<name>D9R5G5_LACSW</name>
<dbReference type="Proteomes" id="UP000001662">
    <property type="component" value="Chromosome"/>
</dbReference>
<dbReference type="STRING" id="610130.Closa_0746"/>
<keyword evidence="2" id="KW-1185">Reference proteome</keyword>
<evidence type="ECO:0000313" key="1">
    <source>
        <dbReference type="EMBL" id="ADL03371.1"/>
    </source>
</evidence>
<organism evidence="1 2">
    <name type="scientific">Lacrimispora saccharolytica (strain ATCC 35040 / DSM 2544 / NRCC 2533 / WM1)</name>
    <name type="common">Clostridium saccharolyticum</name>
    <dbReference type="NCBI Taxonomy" id="610130"/>
    <lineage>
        <taxon>Bacteria</taxon>
        <taxon>Bacillati</taxon>
        <taxon>Bacillota</taxon>
        <taxon>Clostridia</taxon>
        <taxon>Lachnospirales</taxon>
        <taxon>Lachnospiraceae</taxon>
        <taxon>Lacrimispora</taxon>
    </lineage>
</organism>
<dbReference type="KEGG" id="csh:Closa_0746"/>
<dbReference type="EMBL" id="CP002109">
    <property type="protein sequence ID" value="ADL03371.1"/>
    <property type="molecule type" value="Genomic_DNA"/>
</dbReference>